<evidence type="ECO:0000256" key="3">
    <source>
        <dbReference type="ARBA" id="ARBA00022840"/>
    </source>
</evidence>
<dbReference type="Proteomes" id="UP000588586">
    <property type="component" value="Unassembled WGS sequence"/>
</dbReference>
<evidence type="ECO:0000313" key="6">
    <source>
        <dbReference type="Proteomes" id="UP000588586"/>
    </source>
</evidence>
<evidence type="ECO:0000256" key="2">
    <source>
        <dbReference type="ARBA" id="ARBA00022801"/>
    </source>
</evidence>
<dbReference type="GO" id="GO:0016787">
    <property type="term" value="F:hydrolase activity"/>
    <property type="evidence" value="ECO:0007669"/>
    <property type="project" value="UniProtKB-KW"/>
</dbReference>
<evidence type="ECO:0000256" key="1">
    <source>
        <dbReference type="ARBA" id="ARBA00022741"/>
    </source>
</evidence>
<feature type="domain" description="Carboxyltransferase" evidence="4">
    <location>
        <begin position="35"/>
        <end position="329"/>
    </location>
</feature>
<evidence type="ECO:0000313" key="5">
    <source>
        <dbReference type="EMBL" id="NNM45631.1"/>
    </source>
</evidence>
<dbReference type="PANTHER" id="PTHR43309:SF3">
    <property type="entry name" value="5-OXOPROLINASE SUBUNIT C"/>
    <property type="match status" value="1"/>
</dbReference>
<accession>A0A849HH80</accession>
<organism evidence="5 6">
    <name type="scientific">Knoellia koreensis</name>
    <dbReference type="NCBI Taxonomy" id="2730921"/>
    <lineage>
        <taxon>Bacteria</taxon>
        <taxon>Bacillati</taxon>
        <taxon>Actinomycetota</taxon>
        <taxon>Actinomycetes</taxon>
        <taxon>Micrococcales</taxon>
        <taxon>Intrasporangiaceae</taxon>
        <taxon>Knoellia</taxon>
    </lineage>
</organism>
<dbReference type="GO" id="GO:0005524">
    <property type="term" value="F:ATP binding"/>
    <property type="evidence" value="ECO:0007669"/>
    <property type="project" value="UniProtKB-KW"/>
</dbReference>
<name>A0A849HH80_9MICO</name>
<dbReference type="EMBL" id="JABEPQ010000001">
    <property type="protein sequence ID" value="NNM45631.1"/>
    <property type="molecule type" value="Genomic_DNA"/>
</dbReference>
<comment type="caution">
    <text evidence="5">The sequence shown here is derived from an EMBL/GenBank/DDBJ whole genome shotgun (WGS) entry which is preliminary data.</text>
</comment>
<proteinExistence type="predicted"/>
<evidence type="ECO:0000259" key="4">
    <source>
        <dbReference type="SMART" id="SM00797"/>
    </source>
</evidence>
<dbReference type="InterPro" id="IPR029000">
    <property type="entry name" value="Cyclophilin-like_dom_sf"/>
</dbReference>
<dbReference type="InterPro" id="IPR003778">
    <property type="entry name" value="CT_A_B"/>
</dbReference>
<keyword evidence="2" id="KW-0378">Hydrolase</keyword>
<gene>
    <name evidence="5" type="ORF">HJG52_06380</name>
</gene>
<dbReference type="PANTHER" id="PTHR43309">
    <property type="entry name" value="5-OXOPROLINASE SUBUNIT C"/>
    <property type="match status" value="1"/>
</dbReference>
<dbReference type="GO" id="GO:0016740">
    <property type="term" value="F:transferase activity"/>
    <property type="evidence" value="ECO:0007669"/>
    <property type="project" value="UniProtKB-KW"/>
</dbReference>
<dbReference type="SMART" id="SM00797">
    <property type="entry name" value="AHS2"/>
    <property type="match status" value="1"/>
</dbReference>
<dbReference type="Gene3D" id="2.40.100.10">
    <property type="entry name" value="Cyclophilin-like"/>
    <property type="match status" value="1"/>
</dbReference>
<dbReference type="SUPFAM" id="SSF50891">
    <property type="entry name" value="Cyclophilin-like"/>
    <property type="match status" value="1"/>
</dbReference>
<keyword evidence="5" id="KW-0808">Transferase</keyword>
<keyword evidence="1" id="KW-0547">Nucleotide-binding</keyword>
<dbReference type="InterPro" id="IPR052708">
    <property type="entry name" value="PxpC"/>
</dbReference>
<sequence>MAPADPTRQGGTTIEVVKPGLVTTVQDQGRQGFYHLGIPPAGAMDQLSFRAANLLLGNEETAAVLECALMGPELRFSAPTRVAVTGAAMTPTVDGEPRSGNTVIEVGAGQTLGFGFATAGARAYVAVEGGIDVPEVLGSRSTYGLGGLGGHEGRALKAGDVLRTGSSVGAGGVADVGRELPESLRMPLGKERELRMIPGLYDYRVVPESLKRFLTETWTVGSEADRVGYRLKGGTPLEFVDREPPFGAGDDPSNITDACYPIGSIQVPSGKEPIILHRDAVSGGGYMMVGTVISADMDVIGQLPPNTKVTFTEVTLDEALQARADRAAHLERLRTAW</sequence>
<dbReference type="AlphaFoldDB" id="A0A849HH80"/>
<dbReference type="RefSeq" id="WP_171242627.1">
    <property type="nucleotide sequence ID" value="NZ_JABEPQ010000001.1"/>
</dbReference>
<keyword evidence="6" id="KW-1185">Reference proteome</keyword>
<keyword evidence="3" id="KW-0067">ATP-binding</keyword>
<dbReference type="Pfam" id="PF02626">
    <property type="entry name" value="CT_A_B"/>
    <property type="match status" value="1"/>
</dbReference>
<protein>
    <submittedName>
        <fullName evidence="5">Biotin-dependent carboxyltransferase</fullName>
    </submittedName>
</protein>
<dbReference type="NCBIfam" id="TIGR00724">
    <property type="entry name" value="urea_amlyse_rel"/>
    <property type="match status" value="1"/>
</dbReference>
<reference evidence="5 6" key="1">
    <citation type="submission" date="2020-04" db="EMBL/GenBank/DDBJ databases">
        <title>Knoellia sp. isolate from air conditioner.</title>
        <authorList>
            <person name="Chea S."/>
            <person name="Kim D.-U."/>
        </authorList>
    </citation>
    <scope>NUCLEOTIDE SEQUENCE [LARGE SCALE GENOMIC DNA]</scope>
    <source>
        <strain evidence="5 6">DB2414S</strain>
    </source>
</reference>